<dbReference type="EMBL" id="CZBM01000010">
    <property type="protein sequence ID" value="CUQ38364.1"/>
    <property type="molecule type" value="Genomic_DNA"/>
</dbReference>
<evidence type="ECO:0000313" key="6">
    <source>
        <dbReference type="Proteomes" id="UP000450599"/>
    </source>
</evidence>
<dbReference type="InterPro" id="IPR052159">
    <property type="entry name" value="Competence_DNA_uptake"/>
</dbReference>
<dbReference type="Pfam" id="PF00753">
    <property type="entry name" value="Lactamase_B"/>
    <property type="match status" value="1"/>
</dbReference>
<evidence type="ECO:0000313" key="7">
    <source>
        <dbReference type="Proteomes" id="UP000471216"/>
    </source>
</evidence>
<evidence type="ECO:0000313" key="5">
    <source>
        <dbReference type="Proteomes" id="UP000095332"/>
    </source>
</evidence>
<name>A0A174VU22_PARDI</name>
<accession>A0A174VU22</accession>
<dbReference type="EMBL" id="WKMX01000010">
    <property type="protein sequence ID" value="MRZ06839.1"/>
    <property type="molecule type" value="Genomic_DNA"/>
</dbReference>
<dbReference type="PANTHER" id="PTHR30619:SF1">
    <property type="entry name" value="RECOMBINATION PROTEIN 2"/>
    <property type="match status" value="1"/>
</dbReference>
<dbReference type="Proteomes" id="UP000095332">
    <property type="component" value="Unassembled WGS sequence"/>
</dbReference>
<dbReference type="RefSeq" id="WP_057328781.1">
    <property type="nucleotide sequence ID" value="NZ_CZBM01000010.1"/>
</dbReference>
<dbReference type="InterPro" id="IPR001279">
    <property type="entry name" value="Metallo-B-lactamas"/>
</dbReference>
<reference evidence="6 7" key="2">
    <citation type="journal article" date="2019" name="Nat. Med.">
        <title>A library of human gut bacterial isolates paired with longitudinal multiomics data enables mechanistic microbiome research.</title>
        <authorList>
            <person name="Poyet M."/>
            <person name="Groussin M."/>
            <person name="Gibbons S.M."/>
            <person name="Avila-Pacheco J."/>
            <person name="Jiang X."/>
            <person name="Kearney S.M."/>
            <person name="Perrotta A.R."/>
            <person name="Berdy B."/>
            <person name="Zhao S."/>
            <person name="Lieberman T.D."/>
            <person name="Swanson P.K."/>
            <person name="Smith M."/>
            <person name="Roesemann S."/>
            <person name="Alexander J.E."/>
            <person name="Rich S.A."/>
            <person name="Livny J."/>
            <person name="Vlamakis H."/>
            <person name="Clish C."/>
            <person name="Bullock K."/>
            <person name="Deik A."/>
            <person name="Scott J."/>
            <person name="Pierce K.A."/>
            <person name="Xavier R.J."/>
            <person name="Alm E.J."/>
        </authorList>
    </citation>
    <scope>NUCLEOTIDE SEQUENCE [LARGE SCALE GENOMIC DNA]</scope>
    <source>
        <strain evidence="4 7">BIOML-A10</strain>
        <strain evidence="3 6">BIOML-A11</strain>
    </source>
</reference>
<keyword evidence="3" id="KW-0378">Hydrolase</keyword>
<dbReference type="AlphaFoldDB" id="A0A174VU22"/>
<evidence type="ECO:0000313" key="2">
    <source>
        <dbReference type="EMBL" id="CUQ38364.1"/>
    </source>
</evidence>
<protein>
    <submittedName>
        <fullName evidence="2">ComEC family competence protein</fullName>
    </submittedName>
    <submittedName>
        <fullName evidence="3">MBL fold metallo-hydrolase</fullName>
    </submittedName>
</protein>
<dbReference type="EMBL" id="WKMW01000011">
    <property type="protein sequence ID" value="MRY84993.1"/>
    <property type="molecule type" value="Genomic_DNA"/>
</dbReference>
<sequence>MGIDIPSKQLFEVFLIGTGNYGESIIVHAGANNWIIIDSCIDPKTKDCLPLSYLKKKRVNLAEDVKLIVCTHWHDDHIKGMANLLRECKSASFSMAIASDRTKFLQLVQLDYTKLKSESSAVSTLEINECLQIINDDRRKCLLATQDKLLLSETDHSSNYEYSVYSLSPSDKVLEDYANEISTLIKDYGSSNKKIIINDPNDKSVVLLIKVNQHSILLGADLEVKNNDKERGWLCILDNSQIVKTLYNKPALFKLPHHGSITGYHQRIWQELTATNAIAELTSCNHGNLPRENMICTIFEHTNDIYITSLPKEMRIKKRNFSVTKAISQFNSTVKELAFTYGVVASYIDFTDENSHWHVEVEGNAQKLDKKQFNS</sequence>
<gene>
    <name evidence="2" type="ORF">ERS852560_02537</name>
    <name evidence="4" type="ORF">GKD54_11500</name>
    <name evidence="3" type="ORF">GKD58_12135</name>
</gene>
<evidence type="ECO:0000313" key="4">
    <source>
        <dbReference type="EMBL" id="MRZ06839.1"/>
    </source>
</evidence>
<dbReference type="SUPFAM" id="SSF56281">
    <property type="entry name" value="Metallo-hydrolase/oxidoreductase"/>
    <property type="match status" value="1"/>
</dbReference>
<evidence type="ECO:0000259" key="1">
    <source>
        <dbReference type="Pfam" id="PF00753"/>
    </source>
</evidence>
<feature type="domain" description="Metallo-beta-lactamase" evidence="1">
    <location>
        <begin position="24"/>
        <end position="89"/>
    </location>
</feature>
<organism evidence="2 5">
    <name type="scientific">Parabacteroides distasonis</name>
    <dbReference type="NCBI Taxonomy" id="823"/>
    <lineage>
        <taxon>Bacteria</taxon>
        <taxon>Pseudomonadati</taxon>
        <taxon>Bacteroidota</taxon>
        <taxon>Bacteroidia</taxon>
        <taxon>Bacteroidales</taxon>
        <taxon>Tannerellaceae</taxon>
        <taxon>Parabacteroides</taxon>
    </lineage>
</organism>
<dbReference type="InterPro" id="IPR036866">
    <property type="entry name" value="RibonucZ/Hydroxyglut_hydro"/>
</dbReference>
<dbReference type="Proteomes" id="UP000450599">
    <property type="component" value="Unassembled WGS sequence"/>
</dbReference>
<proteinExistence type="predicted"/>
<dbReference type="Gene3D" id="3.60.15.10">
    <property type="entry name" value="Ribonuclease Z/Hydroxyacylglutathione hydrolase-like"/>
    <property type="match status" value="1"/>
</dbReference>
<dbReference type="PANTHER" id="PTHR30619">
    <property type="entry name" value="DNA INTERNALIZATION/COMPETENCE PROTEIN COMEC/REC2"/>
    <property type="match status" value="1"/>
</dbReference>
<dbReference type="GO" id="GO:0016787">
    <property type="term" value="F:hydrolase activity"/>
    <property type="evidence" value="ECO:0007669"/>
    <property type="project" value="UniProtKB-KW"/>
</dbReference>
<dbReference type="Proteomes" id="UP000471216">
    <property type="component" value="Unassembled WGS sequence"/>
</dbReference>
<evidence type="ECO:0000313" key="3">
    <source>
        <dbReference type="EMBL" id="MRY84993.1"/>
    </source>
</evidence>
<reference evidence="2 5" key="1">
    <citation type="submission" date="2015-09" db="EMBL/GenBank/DDBJ databases">
        <authorList>
            <consortium name="Pathogen Informatics"/>
        </authorList>
    </citation>
    <scope>NUCLEOTIDE SEQUENCE [LARGE SCALE GENOMIC DNA]</scope>
    <source>
        <strain evidence="2 5">2789STDY5834948</strain>
    </source>
</reference>